<proteinExistence type="predicted"/>
<keyword evidence="1" id="KW-0433">Leucine-rich repeat</keyword>
<gene>
    <name evidence="4" type="ORF">FPE_LOCUS4820</name>
</gene>
<dbReference type="GO" id="GO:0043531">
    <property type="term" value="F:ADP binding"/>
    <property type="evidence" value="ECO:0007669"/>
    <property type="project" value="InterPro"/>
</dbReference>
<evidence type="ECO:0000256" key="2">
    <source>
        <dbReference type="ARBA" id="ARBA00022821"/>
    </source>
</evidence>
<accession>A0AAD2DMM7</accession>
<dbReference type="AlphaFoldDB" id="A0AAD2DMM7"/>
<feature type="domain" description="NB-ARC" evidence="3">
    <location>
        <begin position="29"/>
        <end position="147"/>
    </location>
</feature>
<dbReference type="Pfam" id="PF00931">
    <property type="entry name" value="NB-ARC"/>
    <property type="match status" value="1"/>
</dbReference>
<keyword evidence="2" id="KW-0611">Plant defense</keyword>
<evidence type="ECO:0000259" key="3">
    <source>
        <dbReference type="Pfam" id="PF00931"/>
    </source>
</evidence>
<evidence type="ECO:0000313" key="4">
    <source>
        <dbReference type="EMBL" id="CAI9757390.1"/>
    </source>
</evidence>
<dbReference type="Gene3D" id="1.10.8.430">
    <property type="entry name" value="Helical domain of apoptotic protease-activating factors"/>
    <property type="match status" value="1"/>
</dbReference>
<reference evidence="4" key="1">
    <citation type="submission" date="2023-05" db="EMBL/GenBank/DDBJ databases">
        <authorList>
            <person name="Huff M."/>
        </authorList>
    </citation>
    <scope>NUCLEOTIDE SEQUENCE</scope>
</reference>
<dbReference type="EMBL" id="OU503038">
    <property type="protein sequence ID" value="CAI9757390.1"/>
    <property type="molecule type" value="Genomic_DNA"/>
</dbReference>
<name>A0AAD2DMM7_9LAMI</name>
<evidence type="ECO:0000313" key="5">
    <source>
        <dbReference type="Proteomes" id="UP000834106"/>
    </source>
</evidence>
<dbReference type="Gene3D" id="3.40.50.300">
    <property type="entry name" value="P-loop containing nucleotide triphosphate hydrolases"/>
    <property type="match status" value="1"/>
</dbReference>
<dbReference type="Proteomes" id="UP000834106">
    <property type="component" value="Chromosome 3"/>
</dbReference>
<dbReference type="PANTHER" id="PTHR36766:SF44">
    <property type="entry name" value="NBS-CODING RESISTANCE GENE ANALOG"/>
    <property type="match status" value="1"/>
</dbReference>
<keyword evidence="5" id="KW-1185">Reference proteome</keyword>
<dbReference type="SUPFAM" id="SSF52540">
    <property type="entry name" value="P-loop containing nucleoside triphosphate hydrolases"/>
    <property type="match status" value="1"/>
</dbReference>
<dbReference type="PANTHER" id="PTHR36766">
    <property type="entry name" value="PLANT BROAD-SPECTRUM MILDEW RESISTANCE PROTEIN RPW8"/>
    <property type="match status" value="1"/>
</dbReference>
<organism evidence="4 5">
    <name type="scientific">Fraxinus pennsylvanica</name>
    <dbReference type="NCBI Taxonomy" id="56036"/>
    <lineage>
        <taxon>Eukaryota</taxon>
        <taxon>Viridiplantae</taxon>
        <taxon>Streptophyta</taxon>
        <taxon>Embryophyta</taxon>
        <taxon>Tracheophyta</taxon>
        <taxon>Spermatophyta</taxon>
        <taxon>Magnoliopsida</taxon>
        <taxon>eudicotyledons</taxon>
        <taxon>Gunneridae</taxon>
        <taxon>Pentapetalae</taxon>
        <taxon>asterids</taxon>
        <taxon>lamiids</taxon>
        <taxon>Lamiales</taxon>
        <taxon>Oleaceae</taxon>
        <taxon>Oleeae</taxon>
        <taxon>Fraxinus</taxon>
    </lineage>
</organism>
<dbReference type="PRINTS" id="PR00364">
    <property type="entry name" value="DISEASERSIST"/>
</dbReference>
<dbReference type="InterPro" id="IPR042197">
    <property type="entry name" value="Apaf_helical"/>
</dbReference>
<sequence length="231" mass="26507">MGFWKILNTRIKLLLCFRPAEVPHFIMDAAVSQRYCEQEVLSRLLHSVRDLNHESSQESVEKLAEKLYKSLNKKRYLIVLDDVWHKEVVLNVKSLLPHDSNGSRILLTSRLAVVAMYADPNVPIYITEFRTQEDCWRLLNKLVFDKEMYPLELVKLGKEIAINCRGLPLSLTLIGGVLYKAERTLSYWMHIAQHTSTSVVTSAKVIEEEKTCLGSNGFQVVLKEEDTNISS</sequence>
<evidence type="ECO:0000256" key="1">
    <source>
        <dbReference type="ARBA" id="ARBA00022614"/>
    </source>
</evidence>
<dbReference type="InterPro" id="IPR027417">
    <property type="entry name" value="P-loop_NTPase"/>
</dbReference>
<protein>
    <recommendedName>
        <fullName evidence="3">NB-ARC domain-containing protein</fullName>
    </recommendedName>
</protein>
<dbReference type="InterPro" id="IPR002182">
    <property type="entry name" value="NB-ARC"/>
</dbReference>
<dbReference type="GO" id="GO:0006952">
    <property type="term" value="P:defense response"/>
    <property type="evidence" value="ECO:0007669"/>
    <property type="project" value="UniProtKB-KW"/>
</dbReference>